<name>A0A8X6SMG8_TRICX</name>
<accession>A0A8X6SMG8</accession>
<protein>
    <submittedName>
        <fullName evidence="1">Uncharacterized protein</fullName>
    </submittedName>
</protein>
<evidence type="ECO:0000313" key="1">
    <source>
        <dbReference type="EMBL" id="GFY14851.1"/>
    </source>
</evidence>
<sequence length="150" mass="17260">MFDVTERVQGPISQACTNVVILLRLRLSSWNRILELTPRHRQQCLQGSWKSTLNRGRKKKIAMFNESCFLVNHIDGYIDLQTKQNKMALGSTVDQIQDSDGGIMMWVMFSWDTLRSIILLEQSLTTVCYMSINEDYVPSFKATFSSEISN</sequence>
<dbReference type="EMBL" id="BMAU01021331">
    <property type="protein sequence ID" value="GFY14851.1"/>
    <property type="molecule type" value="Genomic_DNA"/>
</dbReference>
<comment type="caution">
    <text evidence="1">The sequence shown here is derived from an EMBL/GenBank/DDBJ whole genome shotgun (WGS) entry which is preliminary data.</text>
</comment>
<dbReference type="AlphaFoldDB" id="A0A8X6SMG8"/>
<dbReference type="GO" id="GO:0003676">
    <property type="term" value="F:nucleic acid binding"/>
    <property type="evidence" value="ECO:0007669"/>
    <property type="project" value="InterPro"/>
</dbReference>
<dbReference type="InterPro" id="IPR036397">
    <property type="entry name" value="RNaseH_sf"/>
</dbReference>
<proteinExistence type="predicted"/>
<evidence type="ECO:0000313" key="2">
    <source>
        <dbReference type="Proteomes" id="UP000887159"/>
    </source>
</evidence>
<reference evidence="1" key="1">
    <citation type="submission" date="2020-08" db="EMBL/GenBank/DDBJ databases">
        <title>Multicomponent nature underlies the extraordinary mechanical properties of spider dragline silk.</title>
        <authorList>
            <person name="Kono N."/>
            <person name="Nakamura H."/>
            <person name="Mori M."/>
            <person name="Yoshida Y."/>
            <person name="Ohtoshi R."/>
            <person name="Malay A.D."/>
            <person name="Moran D.A.P."/>
            <person name="Tomita M."/>
            <person name="Numata K."/>
            <person name="Arakawa K."/>
        </authorList>
    </citation>
    <scope>NUCLEOTIDE SEQUENCE</scope>
</reference>
<gene>
    <name evidence="1" type="ORF">TNCV_648941</name>
</gene>
<dbReference type="Proteomes" id="UP000887159">
    <property type="component" value="Unassembled WGS sequence"/>
</dbReference>
<organism evidence="1 2">
    <name type="scientific">Trichonephila clavipes</name>
    <name type="common">Golden silk orbweaver</name>
    <name type="synonym">Nephila clavipes</name>
    <dbReference type="NCBI Taxonomy" id="2585209"/>
    <lineage>
        <taxon>Eukaryota</taxon>
        <taxon>Metazoa</taxon>
        <taxon>Ecdysozoa</taxon>
        <taxon>Arthropoda</taxon>
        <taxon>Chelicerata</taxon>
        <taxon>Arachnida</taxon>
        <taxon>Araneae</taxon>
        <taxon>Araneomorphae</taxon>
        <taxon>Entelegynae</taxon>
        <taxon>Araneoidea</taxon>
        <taxon>Nephilidae</taxon>
        <taxon>Trichonephila</taxon>
    </lineage>
</organism>
<keyword evidence="2" id="KW-1185">Reference proteome</keyword>
<dbReference type="Gene3D" id="3.30.420.10">
    <property type="entry name" value="Ribonuclease H-like superfamily/Ribonuclease H"/>
    <property type="match status" value="1"/>
</dbReference>